<keyword evidence="3" id="KW-0133">Cell shape</keyword>
<feature type="transmembrane region" description="Helical" evidence="5">
    <location>
        <begin position="12"/>
        <end position="29"/>
    </location>
</feature>
<comment type="caution">
    <text evidence="7">The sequence shown here is derived from an EMBL/GenBank/DDBJ whole genome shotgun (WGS) entry which is preliminary data.</text>
</comment>
<evidence type="ECO:0000256" key="5">
    <source>
        <dbReference type="SAM" id="Phobius"/>
    </source>
</evidence>
<accession>A0A179DLE9</accession>
<dbReference type="OrthoDB" id="9811827at2"/>
<organism evidence="7 8">
    <name type="scientific">Pedobacter psychrophilus</name>
    <dbReference type="NCBI Taxonomy" id="1826909"/>
    <lineage>
        <taxon>Bacteria</taxon>
        <taxon>Pseudomonadati</taxon>
        <taxon>Bacteroidota</taxon>
        <taxon>Sphingobacteriia</taxon>
        <taxon>Sphingobacteriales</taxon>
        <taxon>Sphingobacteriaceae</taxon>
        <taxon>Pedobacter</taxon>
    </lineage>
</organism>
<comment type="similarity">
    <text evidence="1">Belongs to the MreC family.</text>
</comment>
<reference evidence="7 8" key="1">
    <citation type="submission" date="2016-04" db="EMBL/GenBank/DDBJ databases">
        <authorList>
            <person name="Evans L.H."/>
            <person name="Alamgir A."/>
            <person name="Owens N."/>
            <person name="Weber N.D."/>
            <person name="Virtaneva K."/>
            <person name="Barbian K."/>
            <person name="Babar A."/>
            <person name="Rosenke K."/>
        </authorList>
    </citation>
    <scope>NUCLEOTIDE SEQUENCE [LARGE SCALE GENOMIC DNA]</scope>
    <source>
        <strain evidence="7 8">CCM 8644</strain>
    </source>
</reference>
<name>A0A179DLE9_9SPHI</name>
<dbReference type="Proteomes" id="UP000078459">
    <property type="component" value="Unassembled WGS sequence"/>
</dbReference>
<dbReference type="Pfam" id="PF04085">
    <property type="entry name" value="MreC"/>
    <property type="match status" value="1"/>
</dbReference>
<keyword evidence="5" id="KW-0472">Membrane</keyword>
<dbReference type="InterPro" id="IPR055342">
    <property type="entry name" value="MreC_beta-barrel_core"/>
</dbReference>
<keyword evidence="5" id="KW-0812">Transmembrane</keyword>
<evidence type="ECO:0000256" key="4">
    <source>
        <dbReference type="ARBA" id="ARBA00032089"/>
    </source>
</evidence>
<evidence type="ECO:0000256" key="2">
    <source>
        <dbReference type="ARBA" id="ARBA00013855"/>
    </source>
</evidence>
<evidence type="ECO:0000313" key="7">
    <source>
        <dbReference type="EMBL" id="OAQ41851.1"/>
    </source>
</evidence>
<dbReference type="STRING" id="1826909.A5893_01670"/>
<dbReference type="NCBIfam" id="NF010532">
    <property type="entry name" value="PRK13922.9-3"/>
    <property type="match status" value="1"/>
</dbReference>
<proteinExistence type="inferred from homology"/>
<dbReference type="Gene3D" id="2.40.10.340">
    <property type="entry name" value="Rod shape-determining protein MreC, domain 1"/>
    <property type="match status" value="1"/>
</dbReference>
<evidence type="ECO:0000256" key="3">
    <source>
        <dbReference type="ARBA" id="ARBA00022960"/>
    </source>
</evidence>
<evidence type="ECO:0000256" key="1">
    <source>
        <dbReference type="ARBA" id="ARBA00009369"/>
    </source>
</evidence>
<gene>
    <name evidence="7" type="ORF">A5893_01670</name>
</gene>
<sequence>MINLWRFISRFNAFFFLIIYLVISITLLIKNNDFQKASVYNSSNEIIGGIYQKVNIVNKYLNLNLVNDSLAKENISLHNQLKSSFLNDSIVTKIVTDTINKVKYEYILSEVVNKSITSRNNYLTINRGSKAGIKKGMGVIGPNGIVGIVWNVTKNFSSIQSILHEDTRITSSIEGSPYFGPLIWEGKDPNYVTLTDIPNQLNLKPKARVVTSGLGVIFPKGVLIGIVDKAGVKGGGSFLDISVKLSTNFYAIEYVYVIKNNYQTEQETLEDANKESVND</sequence>
<dbReference type="RefSeq" id="WP_068820882.1">
    <property type="nucleotide sequence ID" value="NZ_LWHJ01000011.1"/>
</dbReference>
<protein>
    <recommendedName>
        <fullName evidence="2">Cell shape-determining protein MreC</fullName>
    </recommendedName>
    <alternativeName>
        <fullName evidence="4">Cell shape protein MreC</fullName>
    </alternativeName>
</protein>
<dbReference type="Gene3D" id="2.40.10.350">
    <property type="entry name" value="Rod shape-determining protein MreC, domain 2"/>
    <property type="match status" value="1"/>
</dbReference>
<keyword evidence="8" id="KW-1185">Reference proteome</keyword>
<dbReference type="InterPro" id="IPR007221">
    <property type="entry name" value="MreC"/>
</dbReference>
<feature type="domain" description="Rod shape-determining protein MreC beta-barrel core" evidence="6">
    <location>
        <begin position="111"/>
        <end position="259"/>
    </location>
</feature>
<dbReference type="AlphaFoldDB" id="A0A179DLE9"/>
<keyword evidence="5" id="KW-1133">Transmembrane helix</keyword>
<dbReference type="PANTHER" id="PTHR34138">
    <property type="entry name" value="CELL SHAPE-DETERMINING PROTEIN MREC"/>
    <property type="match status" value="1"/>
</dbReference>
<dbReference type="GO" id="GO:0008360">
    <property type="term" value="P:regulation of cell shape"/>
    <property type="evidence" value="ECO:0007669"/>
    <property type="project" value="UniProtKB-KW"/>
</dbReference>
<reference evidence="7 8" key="2">
    <citation type="submission" date="2016-06" db="EMBL/GenBank/DDBJ databases">
        <title>Pedobacter psychrophilus sp. nov., isolated from Antarctic fragmentary rock.</title>
        <authorList>
            <person name="Svec P."/>
        </authorList>
    </citation>
    <scope>NUCLEOTIDE SEQUENCE [LARGE SCALE GENOMIC DNA]</scope>
    <source>
        <strain evidence="7 8">CCM 8644</strain>
    </source>
</reference>
<evidence type="ECO:0000259" key="6">
    <source>
        <dbReference type="Pfam" id="PF04085"/>
    </source>
</evidence>
<dbReference type="InterPro" id="IPR042175">
    <property type="entry name" value="Cell/Rod_MreC_2"/>
</dbReference>
<dbReference type="PANTHER" id="PTHR34138:SF1">
    <property type="entry name" value="CELL SHAPE-DETERMINING PROTEIN MREC"/>
    <property type="match status" value="1"/>
</dbReference>
<dbReference type="InterPro" id="IPR042177">
    <property type="entry name" value="Cell/Rod_1"/>
</dbReference>
<dbReference type="GO" id="GO:0005886">
    <property type="term" value="C:plasma membrane"/>
    <property type="evidence" value="ECO:0007669"/>
    <property type="project" value="TreeGrafter"/>
</dbReference>
<evidence type="ECO:0000313" key="8">
    <source>
        <dbReference type="Proteomes" id="UP000078459"/>
    </source>
</evidence>
<dbReference type="EMBL" id="LWHJ01000011">
    <property type="protein sequence ID" value="OAQ41851.1"/>
    <property type="molecule type" value="Genomic_DNA"/>
</dbReference>